<gene>
    <name evidence="2" type="ORF">LVIROSA_LOCUS38315</name>
</gene>
<name>A0AAU9PRH3_9ASTR</name>
<keyword evidence="3" id="KW-1185">Reference proteome</keyword>
<proteinExistence type="predicted"/>
<protein>
    <submittedName>
        <fullName evidence="2">Uncharacterized protein</fullName>
    </submittedName>
</protein>
<dbReference type="EMBL" id="CAKMRJ010005745">
    <property type="protein sequence ID" value="CAH1453037.1"/>
    <property type="molecule type" value="Genomic_DNA"/>
</dbReference>
<organism evidence="2 3">
    <name type="scientific">Lactuca virosa</name>
    <dbReference type="NCBI Taxonomy" id="75947"/>
    <lineage>
        <taxon>Eukaryota</taxon>
        <taxon>Viridiplantae</taxon>
        <taxon>Streptophyta</taxon>
        <taxon>Embryophyta</taxon>
        <taxon>Tracheophyta</taxon>
        <taxon>Spermatophyta</taxon>
        <taxon>Magnoliopsida</taxon>
        <taxon>eudicotyledons</taxon>
        <taxon>Gunneridae</taxon>
        <taxon>Pentapetalae</taxon>
        <taxon>asterids</taxon>
        <taxon>campanulids</taxon>
        <taxon>Asterales</taxon>
        <taxon>Asteraceae</taxon>
        <taxon>Cichorioideae</taxon>
        <taxon>Cichorieae</taxon>
        <taxon>Lactucinae</taxon>
        <taxon>Lactuca</taxon>
    </lineage>
</organism>
<evidence type="ECO:0000313" key="3">
    <source>
        <dbReference type="Proteomes" id="UP001157418"/>
    </source>
</evidence>
<dbReference type="Proteomes" id="UP001157418">
    <property type="component" value="Unassembled WGS sequence"/>
</dbReference>
<reference evidence="2 3" key="1">
    <citation type="submission" date="2022-01" db="EMBL/GenBank/DDBJ databases">
        <authorList>
            <person name="Xiong W."/>
            <person name="Schranz E."/>
        </authorList>
    </citation>
    <scope>NUCLEOTIDE SEQUENCE [LARGE SCALE GENOMIC DNA]</scope>
</reference>
<sequence length="97" mass="10617">MKAECVIVGVEGGRHVVKEQVASEKFDPQEPSVVVELTQVMHVSVKTFMEMDFSSLPHLGDLHLEGLRRLCRDPDAEENTPEGEPLNGGSSSTTLVK</sequence>
<evidence type="ECO:0000313" key="2">
    <source>
        <dbReference type="EMBL" id="CAH1453037.1"/>
    </source>
</evidence>
<accession>A0AAU9PRH3</accession>
<feature type="region of interest" description="Disordered" evidence="1">
    <location>
        <begin position="72"/>
        <end position="97"/>
    </location>
</feature>
<dbReference type="AlphaFoldDB" id="A0AAU9PRH3"/>
<evidence type="ECO:0000256" key="1">
    <source>
        <dbReference type="SAM" id="MobiDB-lite"/>
    </source>
</evidence>
<comment type="caution">
    <text evidence="2">The sequence shown here is derived from an EMBL/GenBank/DDBJ whole genome shotgun (WGS) entry which is preliminary data.</text>
</comment>
<feature type="compositionally biased region" description="Polar residues" evidence="1">
    <location>
        <begin position="88"/>
        <end position="97"/>
    </location>
</feature>